<evidence type="ECO:0000259" key="1">
    <source>
        <dbReference type="SMART" id="SM01205"/>
    </source>
</evidence>
<dbReference type="PANTHER" id="PTHR33033">
    <property type="entry name" value="POLYNUCLEOTIDYL TRANSFERASE, RIBONUCLEASE H-LIKE SUPERFAMILY PROTEIN-RELATED"/>
    <property type="match status" value="1"/>
</dbReference>
<name>A0A6A2W9P1_HIBSY</name>
<gene>
    <name evidence="2" type="ORF">F3Y22_tig00117048pilonHSYRG00380</name>
</gene>
<accession>A0A6A2W9P1</accession>
<dbReference type="Proteomes" id="UP000436088">
    <property type="component" value="Unassembled WGS sequence"/>
</dbReference>
<dbReference type="InterPro" id="IPR044730">
    <property type="entry name" value="RNase_H-like_dom_plant"/>
</dbReference>
<dbReference type="PANTHER" id="PTHR33033:SF118">
    <property type="entry name" value="OS02G0175302 PROTEIN"/>
    <property type="match status" value="1"/>
</dbReference>
<dbReference type="Pfam" id="PF14288">
    <property type="entry name" value="FKS1_dom1"/>
    <property type="match status" value="1"/>
</dbReference>
<protein>
    <recommendedName>
        <fullName evidence="1">1,3-beta-glucan synthase component FKS1-like domain-containing protein</fullName>
    </recommendedName>
</protein>
<dbReference type="CDD" id="cd06222">
    <property type="entry name" value="RNase_H_like"/>
    <property type="match status" value="1"/>
</dbReference>
<organism evidence="2 3">
    <name type="scientific">Hibiscus syriacus</name>
    <name type="common">Rose of Sharon</name>
    <dbReference type="NCBI Taxonomy" id="106335"/>
    <lineage>
        <taxon>Eukaryota</taxon>
        <taxon>Viridiplantae</taxon>
        <taxon>Streptophyta</taxon>
        <taxon>Embryophyta</taxon>
        <taxon>Tracheophyta</taxon>
        <taxon>Spermatophyta</taxon>
        <taxon>Magnoliopsida</taxon>
        <taxon>eudicotyledons</taxon>
        <taxon>Gunneridae</taxon>
        <taxon>Pentapetalae</taxon>
        <taxon>rosids</taxon>
        <taxon>malvids</taxon>
        <taxon>Malvales</taxon>
        <taxon>Malvaceae</taxon>
        <taxon>Malvoideae</taxon>
        <taxon>Hibiscus</taxon>
    </lineage>
</organism>
<reference evidence="2" key="1">
    <citation type="submission" date="2019-09" db="EMBL/GenBank/DDBJ databases">
        <title>Draft genome information of white flower Hibiscus syriacus.</title>
        <authorList>
            <person name="Kim Y.-M."/>
        </authorList>
    </citation>
    <scope>NUCLEOTIDE SEQUENCE [LARGE SCALE GENOMIC DNA]</scope>
    <source>
        <strain evidence="2">YM2019G1</strain>
    </source>
</reference>
<dbReference type="AlphaFoldDB" id="A0A6A2W9P1"/>
<dbReference type="SMART" id="SM01205">
    <property type="entry name" value="FKS1_dom1"/>
    <property type="match status" value="1"/>
</dbReference>
<proteinExistence type="predicted"/>
<sequence length="314" mass="35021">MAFELYGMLAGNEAERSREKSKHSQWRNYDDLNEYFWSVDCFRLGWPMRTDADFFCRPDKYEDEVEQLIKKNGFCNPNFGIDTFGLGSPPSGNFRLASCPSRLAVKEELLKQGVAGIVDTFCPLCGKFLESVLCTARIAVWFVARFPDVIIPFDSLMGDPKVADFAVSSKKANSSLTRWVPPPSDFVKLNVDGATVKGWSRGGIGGLLRDNDGVLFGSFLESVGPGPPILAELWQLKEICFYLWCPILIQGEAYSRIGLFYCFGVDKKSGSLHSVVRVIGKIYCFSLVKHDVIVRHILRSANWEADGLAKDGIG</sequence>
<evidence type="ECO:0000313" key="2">
    <source>
        <dbReference type="EMBL" id="KAE8654482.1"/>
    </source>
</evidence>
<keyword evidence="3" id="KW-1185">Reference proteome</keyword>
<comment type="caution">
    <text evidence="2">The sequence shown here is derived from an EMBL/GenBank/DDBJ whole genome shotgun (WGS) entry which is preliminary data.</text>
</comment>
<dbReference type="EMBL" id="VEPZ02001787">
    <property type="protein sequence ID" value="KAE8654482.1"/>
    <property type="molecule type" value="Genomic_DNA"/>
</dbReference>
<evidence type="ECO:0000313" key="3">
    <source>
        <dbReference type="Proteomes" id="UP000436088"/>
    </source>
</evidence>
<dbReference type="InterPro" id="IPR026899">
    <property type="entry name" value="FKS1-like_dom1"/>
</dbReference>
<feature type="domain" description="1,3-beta-glucan synthase component FKS1-like" evidence="1">
    <location>
        <begin position="1"/>
        <end position="49"/>
    </location>
</feature>